<comment type="caution">
    <text evidence="2">The sequence shown here is derived from an EMBL/GenBank/DDBJ whole genome shotgun (WGS) entry which is preliminary data.</text>
</comment>
<dbReference type="InterPro" id="IPR028098">
    <property type="entry name" value="Glyco_trans_4-like_N"/>
</dbReference>
<evidence type="ECO:0000313" key="3">
    <source>
        <dbReference type="Proteomes" id="UP000029391"/>
    </source>
</evidence>
<organism evidence="2 3">
    <name type="scientific">Arenimonas composti TR7-09 = DSM 18010</name>
    <dbReference type="NCBI Taxonomy" id="1121013"/>
    <lineage>
        <taxon>Bacteria</taxon>
        <taxon>Pseudomonadati</taxon>
        <taxon>Pseudomonadota</taxon>
        <taxon>Gammaproteobacteria</taxon>
        <taxon>Lysobacterales</taxon>
        <taxon>Lysobacteraceae</taxon>
        <taxon>Arenimonas</taxon>
    </lineage>
</organism>
<dbReference type="CDD" id="cd03808">
    <property type="entry name" value="GT4_CapM-like"/>
    <property type="match status" value="1"/>
</dbReference>
<reference evidence="2 3" key="1">
    <citation type="submission" date="2013-09" db="EMBL/GenBank/DDBJ databases">
        <title>Genome sequencing of Arenimonas composti.</title>
        <authorList>
            <person name="Chen F."/>
            <person name="Wang G."/>
        </authorList>
    </citation>
    <scope>NUCLEOTIDE SEQUENCE [LARGE SCALE GENOMIC DNA]</scope>
    <source>
        <strain evidence="2 3">TR7-09</strain>
    </source>
</reference>
<dbReference type="Gene3D" id="3.40.50.2000">
    <property type="entry name" value="Glycogen Phosphorylase B"/>
    <property type="match status" value="2"/>
</dbReference>
<dbReference type="STRING" id="1121013.GCA_000426365_01287"/>
<feature type="domain" description="Glycosyltransferase subfamily 4-like N-terminal" evidence="1">
    <location>
        <begin position="21"/>
        <end position="178"/>
    </location>
</feature>
<accession>A0A091BAX3</accession>
<keyword evidence="3" id="KW-1185">Reference proteome</keyword>
<dbReference type="Pfam" id="PF13692">
    <property type="entry name" value="Glyco_trans_1_4"/>
    <property type="match status" value="1"/>
</dbReference>
<dbReference type="Pfam" id="PF13579">
    <property type="entry name" value="Glyco_trans_4_4"/>
    <property type="match status" value="1"/>
</dbReference>
<protein>
    <recommendedName>
        <fullName evidence="1">Glycosyltransferase subfamily 4-like N-terminal domain-containing protein</fullName>
    </recommendedName>
</protein>
<gene>
    <name evidence="2" type="ORF">P873_13085</name>
</gene>
<dbReference type="AlphaFoldDB" id="A0A091BAX3"/>
<proteinExistence type="predicted"/>
<dbReference type="SUPFAM" id="SSF53756">
    <property type="entry name" value="UDP-Glycosyltransferase/glycogen phosphorylase"/>
    <property type="match status" value="1"/>
</dbReference>
<evidence type="ECO:0000259" key="1">
    <source>
        <dbReference type="Pfam" id="PF13579"/>
    </source>
</evidence>
<dbReference type="PANTHER" id="PTHR12526">
    <property type="entry name" value="GLYCOSYLTRANSFERASE"/>
    <property type="match status" value="1"/>
</dbReference>
<dbReference type="GO" id="GO:0016757">
    <property type="term" value="F:glycosyltransferase activity"/>
    <property type="evidence" value="ECO:0007669"/>
    <property type="project" value="TreeGrafter"/>
</dbReference>
<name>A0A091BAX3_9GAMM</name>
<sequence>MMKLVLFHTNADYLIGLRLPLMKYLVREGLEVVCYAPNMSPSHLAILSAKGIRGETYEIDSTGMNPVRDVRNLFGMVGILRRERPDIVLSNNAKPVVWGTIAAWLARVPQRYCLVGGLGYAFITIGGQTLRRRFTRWAMKMLYSLAFRSASGVIFQNPDDLAEMVESGICPARKAHVVNGSGVEIDHYSPVDPPVADPVFVMVGRLIAEKGAREYLQAAERVKQRHPGARFMLLGDIDDNPSALKPDEVARFVDAGVVEWPGAVRDVPDRLRQASVFVLPSYYREGVPRSALEAMATALPVITTDLPGCRETVRDGRNGILVPPRDVDALAAAMLAMCEDPGRRQRMGAESRRIALERFDAEAVNAEMGRIMGIRPGIAAAPAAEVVS</sequence>
<dbReference type="PANTHER" id="PTHR12526:SF638">
    <property type="entry name" value="SPORE COAT PROTEIN SA"/>
    <property type="match status" value="1"/>
</dbReference>
<evidence type="ECO:0000313" key="2">
    <source>
        <dbReference type="EMBL" id="KFN48881.1"/>
    </source>
</evidence>
<dbReference type="eggNOG" id="COG0438">
    <property type="taxonomic scope" value="Bacteria"/>
</dbReference>
<dbReference type="EMBL" id="AWXU01000047">
    <property type="protein sequence ID" value="KFN48881.1"/>
    <property type="molecule type" value="Genomic_DNA"/>
</dbReference>
<dbReference type="Proteomes" id="UP000029391">
    <property type="component" value="Unassembled WGS sequence"/>
</dbReference>